<comment type="caution">
    <text evidence="1">The sequence shown here is derived from an EMBL/GenBank/DDBJ whole genome shotgun (WGS) entry which is preliminary data.</text>
</comment>
<organism evidence="1 2">
    <name type="scientific">Streptomyces muensis</name>
    <dbReference type="NCBI Taxonomy" id="1077944"/>
    <lineage>
        <taxon>Bacteria</taxon>
        <taxon>Bacillati</taxon>
        <taxon>Actinomycetota</taxon>
        <taxon>Actinomycetes</taxon>
        <taxon>Kitasatosporales</taxon>
        <taxon>Streptomycetaceae</taxon>
        <taxon>Streptomyces</taxon>
    </lineage>
</organism>
<gene>
    <name evidence="1" type="ORF">L0P92_00075</name>
</gene>
<reference evidence="1" key="1">
    <citation type="submission" date="2022-01" db="EMBL/GenBank/DDBJ databases">
        <title>Draft Genome Sequences of Seven Type Strains of the Genus Streptomyces.</title>
        <authorList>
            <person name="Aziz S."/>
            <person name="Coretto E."/>
            <person name="Chronakova A."/>
            <person name="Sproer C."/>
            <person name="Huber K."/>
            <person name="Nouioui I."/>
            <person name="Gross H."/>
        </authorList>
    </citation>
    <scope>NUCLEOTIDE SEQUENCE</scope>
    <source>
        <strain evidence="1">DSM 103493</strain>
    </source>
</reference>
<evidence type="ECO:0000313" key="2">
    <source>
        <dbReference type="Proteomes" id="UP001139384"/>
    </source>
</evidence>
<dbReference type="EMBL" id="JAKEIP010000001">
    <property type="protein sequence ID" value="MCF1591980.1"/>
    <property type="molecule type" value="Genomic_DNA"/>
</dbReference>
<proteinExistence type="predicted"/>
<keyword evidence="2" id="KW-1185">Reference proteome</keyword>
<sequence length="163" mass="17648">MTLMDVLVSFSRTGRLGPLNCGMTLAEAEDLLGPGRPHPAHIMKGPDIDGYPYSWDGLGLVVTQRTVSGIWINLRPGSAARLPPLVLPDSESFDATVLREELIAALDKAGCRHAVNSTLTFGRQASLITQPAGVCAVFSLPGRDDDVPHRDRHYLDVMHKHTA</sequence>
<accession>A0A9X1PSY4</accession>
<protein>
    <submittedName>
        <fullName evidence="1">Uncharacterized protein</fullName>
    </submittedName>
</protein>
<dbReference type="AlphaFoldDB" id="A0A9X1PSY4"/>
<name>A0A9X1PSY4_STRM4</name>
<dbReference type="RefSeq" id="WP_234760269.1">
    <property type="nucleotide sequence ID" value="NZ_JAKEIP010000001.1"/>
</dbReference>
<evidence type="ECO:0000313" key="1">
    <source>
        <dbReference type="EMBL" id="MCF1591980.1"/>
    </source>
</evidence>
<dbReference type="Proteomes" id="UP001139384">
    <property type="component" value="Unassembled WGS sequence"/>
</dbReference>